<dbReference type="InterPro" id="IPR042217">
    <property type="entry name" value="T4SS_VirB10/TrbI"/>
</dbReference>
<evidence type="ECO:0000313" key="2">
    <source>
        <dbReference type="EMBL" id="MBO8430167.1"/>
    </source>
</evidence>
<protein>
    <submittedName>
        <fullName evidence="2">Uncharacterized protein</fullName>
    </submittedName>
</protein>
<accession>A0A9D9DN70</accession>
<dbReference type="Gene3D" id="2.40.128.260">
    <property type="entry name" value="Type IV secretion system, VirB10/TraB/TrbI"/>
    <property type="match status" value="1"/>
</dbReference>
<dbReference type="AlphaFoldDB" id="A0A9D9DN70"/>
<feature type="signal peptide" evidence="1">
    <location>
        <begin position="1"/>
        <end position="21"/>
    </location>
</feature>
<feature type="chain" id="PRO_5039242608" evidence="1">
    <location>
        <begin position="22"/>
        <end position="247"/>
    </location>
</feature>
<keyword evidence="1" id="KW-0732">Signal</keyword>
<reference evidence="2" key="2">
    <citation type="journal article" date="2021" name="PeerJ">
        <title>Extensive microbial diversity within the chicken gut microbiome revealed by metagenomics and culture.</title>
        <authorList>
            <person name="Gilroy R."/>
            <person name="Ravi A."/>
            <person name="Getino M."/>
            <person name="Pursley I."/>
            <person name="Horton D.L."/>
            <person name="Alikhan N.F."/>
            <person name="Baker D."/>
            <person name="Gharbi K."/>
            <person name="Hall N."/>
            <person name="Watson M."/>
            <person name="Adriaenssens E.M."/>
            <person name="Foster-Nyarko E."/>
            <person name="Jarju S."/>
            <person name="Secka A."/>
            <person name="Antonio M."/>
            <person name="Oren A."/>
            <person name="Chaudhuri R.R."/>
            <person name="La Ragione R."/>
            <person name="Hildebrand F."/>
            <person name="Pallen M.J."/>
        </authorList>
    </citation>
    <scope>NUCLEOTIDE SEQUENCE</scope>
    <source>
        <strain evidence="2">10192</strain>
    </source>
</reference>
<comment type="caution">
    <text evidence="2">The sequence shown here is derived from an EMBL/GenBank/DDBJ whole genome shotgun (WGS) entry which is preliminary data.</text>
</comment>
<gene>
    <name evidence="2" type="ORF">IAC76_02150</name>
</gene>
<name>A0A9D9DN70_9BACT</name>
<dbReference type="EMBL" id="JADIND010000047">
    <property type="protein sequence ID" value="MBO8430167.1"/>
    <property type="molecule type" value="Genomic_DNA"/>
</dbReference>
<organism evidence="2 3">
    <name type="scientific">Candidatus Scatousia excrementipullorum</name>
    <dbReference type="NCBI Taxonomy" id="2840936"/>
    <lineage>
        <taxon>Bacteria</taxon>
        <taxon>Candidatus Scatousia</taxon>
    </lineage>
</organism>
<evidence type="ECO:0000256" key="1">
    <source>
        <dbReference type="SAM" id="SignalP"/>
    </source>
</evidence>
<sequence>MNKQLSLIAAVLLLAGSMAYAAGNYNYTENKIAPSFQPEYYNSPTVSGKQTLKGSVVTVPAGQAFPAVATMPISSATLNLGQNVTLALGSDFYYNNKLIAPAGSTVTGSVLEVSKAKRGSMNGKLTIRFTQITTPYGTQIPISAVIKTEDNSGTLIGGTKMDVTKDYAKDLTVGAGAGAVSGVVFGALAGGNVGRGAALGTAVGAGGGLIKSLWDKGDDVEIPANSGIELVLTQPITVNPAIYNSNY</sequence>
<dbReference type="Proteomes" id="UP000823632">
    <property type="component" value="Unassembled WGS sequence"/>
</dbReference>
<proteinExistence type="predicted"/>
<reference evidence="2" key="1">
    <citation type="submission" date="2020-10" db="EMBL/GenBank/DDBJ databases">
        <authorList>
            <person name="Gilroy R."/>
        </authorList>
    </citation>
    <scope>NUCLEOTIDE SEQUENCE</scope>
    <source>
        <strain evidence="2">10192</strain>
    </source>
</reference>
<evidence type="ECO:0000313" key="3">
    <source>
        <dbReference type="Proteomes" id="UP000823632"/>
    </source>
</evidence>